<dbReference type="EMBL" id="JAAALK010000080">
    <property type="protein sequence ID" value="KAG8095597.1"/>
    <property type="molecule type" value="Genomic_DNA"/>
</dbReference>
<gene>
    <name evidence="2" type="ORF">GUJ93_ZPchr0012g21775</name>
</gene>
<comment type="caution">
    <text evidence="2">The sequence shown here is derived from an EMBL/GenBank/DDBJ whole genome shotgun (WGS) entry which is preliminary data.</text>
</comment>
<proteinExistence type="predicted"/>
<dbReference type="AlphaFoldDB" id="A0A8J5WVE8"/>
<feature type="transmembrane region" description="Helical" evidence="1">
    <location>
        <begin position="33"/>
        <end position="57"/>
    </location>
</feature>
<protein>
    <submittedName>
        <fullName evidence="2">Uncharacterized protein</fullName>
    </submittedName>
</protein>
<keyword evidence="1" id="KW-0812">Transmembrane</keyword>
<keyword evidence="1" id="KW-0472">Membrane</keyword>
<reference evidence="2" key="1">
    <citation type="journal article" date="2021" name="bioRxiv">
        <title>Whole Genome Assembly and Annotation of Northern Wild Rice, Zizania palustris L., Supports a Whole Genome Duplication in the Zizania Genus.</title>
        <authorList>
            <person name="Haas M."/>
            <person name="Kono T."/>
            <person name="Macchietto M."/>
            <person name="Millas R."/>
            <person name="McGilp L."/>
            <person name="Shao M."/>
            <person name="Duquette J."/>
            <person name="Hirsch C.N."/>
            <person name="Kimball J."/>
        </authorList>
    </citation>
    <scope>NUCLEOTIDE SEQUENCE</scope>
    <source>
        <tissue evidence="2">Fresh leaf tissue</tissue>
    </source>
</reference>
<evidence type="ECO:0000313" key="3">
    <source>
        <dbReference type="Proteomes" id="UP000729402"/>
    </source>
</evidence>
<organism evidence="2 3">
    <name type="scientific">Zizania palustris</name>
    <name type="common">Northern wild rice</name>
    <dbReference type="NCBI Taxonomy" id="103762"/>
    <lineage>
        <taxon>Eukaryota</taxon>
        <taxon>Viridiplantae</taxon>
        <taxon>Streptophyta</taxon>
        <taxon>Embryophyta</taxon>
        <taxon>Tracheophyta</taxon>
        <taxon>Spermatophyta</taxon>
        <taxon>Magnoliopsida</taxon>
        <taxon>Liliopsida</taxon>
        <taxon>Poales</taxon>
        <taxon>Poaceae</taxon>
        <taxon>BOP clade</taxon>
        <taxon>Oryzoideae</taxon>
        <taxon>Oryzeae</taxon>
        <taxon>Zizaniinae</taxon>
        <taxon>Zizania</taxon>
    </lineage>
</organism>
<accession>A0A8J5WVE8</accession>
<name>A0A8J5WVE8_ZIZPA</name>
<sequence>MAHQLLRDAQVDLPRETGEINSARDTGGWGGRFLFFLLLVIFLASVHQAAVGVATLLRLQCSGSQRVATGEKIAGTRRQENREPQAFSSLLPSVAATPRFLEIR</sequence>
<keyword evidence="3" id="KW-1185">Reference proteome</keyword>
<keyword evidence="1" id="KW-1133">Transmembrane helix</keyword>
<evidence type="ECO:0000313" key="2">
    <source>
        <dbReference type="EMBL" id="KAG8095597.1"/>
    </source>
</evidence>
<evidence type="ECO:0000256" key="1">
    <source>
        <dbReference type="SAM" id="Phobius"/>
    </source>
</evidence>
<reference evidence="2" key="2">
    <citation type="submission" date="2021-02" db="EMBL/GenBank/DDBJ databases">
        <authorList>
            <person name="Kimball J.A."/>
            <person name="Haas M.W."/>
            <person name="Macchietto M."/>
            <person name="Kono T."/>
            <person name="Duquette J."/>
            <person name="Shao M."/>
        </authorList>
    </citation>
    <scope>NUCLEOTIDE SEQUENCE</scope>
    <source>
        <tissue evidence="2">Fresh leaf tissue</tissue>
    </source>
</reference>
<dbReference type="Proteomes" id="UP000729402">
    <property type="component" value="Unassembled WGS sequence"/>
</dbReference>